<feature type="transmembrane region" description="Helical" evidence="9">
    <location>
        <begin position="197"/>
        <end position="223"/>
    </location>
</feature>
<dbReference type="InterPro" id="IPR013162">
    <property type="entry name" value="CD80_C2-set"/>
</dbReference>
<dbReference type="Gene3D" id="2.60.40.10">
    <property type="entry name" value="Immunoglobulins"/>
    <property type="match status" value="1"/>
</dbReference>
<dbReference type="GO" id="GO:0038023">
    <property type="term" value="F:signaling receptor activity"/>
    <property type="evidence" value="ECO:0007669"/>
    <property type="project" value="InterPro"/>
</dbReference>
<protein>
    <recommendedName>
        <fullName evidence="10">Ig-like domain-containing protein</fullName>
    </recommendedName>
</protein>
<comment type="caution">
    <text evidence="11">The sequence shown here is derived from an EMBL/GenBank/DDBJ whole genome shotgun (WGS) entry which is preliminary data.</text>
</comment>
<keyword evidence="5 9" id="KW-0472">Membrane</keyword>
<dbReference type="GO" id="GO:0150077">
    <property type="term" value="P:regulation of neuroinflammatory response"/>
    <property type="evidence" value="ECO:0007669"/>
    <property type="project" value="InterPro"/>
</dbReference>
<dbReference type="SUPFAM" id="SSF48726">
    <property type="entry name" value="Immunoglobulin"/>
    <property type="match status" value="1"/>
</dbReference>
<evidence type="ECO:0000256" key="8">
    <source>
        <dbReference type="ARBA" id="ARBA00023180"/>
    </source>
</evidence>
<evidence type="ECO:0000256" key="1">
    <source>
        <dbReference type="ARBA" id="ARBA00004167"/>
    </source>
</evidence>
<evidence type="ECO:0000256" key="7">
    <source>
        <dbReference type="ARBA" id="ARBA00023170"/>
    </source>
</evidence>
<keyword evidence="6" id="KW-1015">Disulfide bond</keyword>
<dbReference type="InterPro" id="IPR036179">
    <property type="entry name" value="Ig-like_dom_sf"/>
</dbReference>
<dbReference type="GO" id="GO:0009986">
    <property type="term" value="C:cell surface"/>
    <property type="evidence" value="ECO:0007669"/>
    <property type="project" value="UniProtKB-ARBA"/>
</dbReference>
<dbReference type="PROSITE" id="PS50835">
    <property type="entry name" value="IG_LIKE"/>
    <property type="match status" value="1"/>
</dbReference>
<proteinExistence type="inferred from homology"/>
<dbReference type="GO" id="GO:0016020">
    <property type="term" value="C:membrane"/>
    <property type="evidence" value="ECO:0007669"/>
    <property type="project" value="UniProtKB-SubCell"/>
</dbReference>
<accession>A0A401NZ75</accession>
<keyword evidence="3 9" id="KW-0812">Transmembrane</keyword>
<evidence type="ECO:0000256" key="9">
    <source>
        <dbReference type="SAM" id="Phobius"/>
    </source>
</evidence>
<sequence length="232" mass="26227">MADINIMAFFWFENILSLNNHTRVLLCRNLLHSGFWTLRLDDFFEIRFHSRKAMRVEMKHSMKRLQVTLLSLASLIALAEPGFPVAEKVRTFLVPPVVSFNIENRLNDTMTAICTASNGKPAAEITWHPKDLGNFSINITHHGNRTVTVRSQYNIGVHLFSEEVICIVSHPAFDGTQNYTIPMQGPHDSQPTPDNLIHLYLVAGVLAACLGLLVATLVILRYFDLQNQAAFR</sequence>
<keyword evidence="8" id="KW-0325">Glycoprotein</keyword>
<evidence type="ECO:0000313" key="12">
    <source>
        <dbReference type="Proteomes" id="UP000288216"/>
    </source>
</evidence>
<keyword evidence="7" id="KW-0675">Receptor</keyword>
<dbReference type="PANTHER" id="PTHR21462">
    <property type="entry name" value="CELL SURFACE GLYCOPROTEIN OX2 RECEPTOR PRECURSOR"/>
    <property type="match status" value="1"/>
</dbReference>
<organism evidence="11 12">
    <name type="scientific">Scyliorhinus torazame</name>
    <name type="common">Cloudy catshark</name>
    <name type="synonym">Catulus torazame</name>
    <dbReference type="NCBI Taxonomy" id="75743"/>
    <lineage>
        <taxon>Eukaryota</taxon>
        <taxon>Metazoa</taxon>
        <taxon>Chordata</taxon>
        <taxon>Craniata</taxon>
        <taxon>Vertebrata</taxon>
        <taxon>Chondrichthyes</taxon>
        <taxon>Elasmobranchii</taxon>
        <taxon>Galeomorphii</taxon>
        <taxon>Galeoidea</taxon>
        <taxon>Carcharhiniformes</taxon>
        <taxon>Scyliorhinidae</taxon>
        <taxon>Scyliorhinus</taxon>
    </lineage>
</organism>
<dbReference type="OrthoDB" id="8915654at2759"/>
<keyword evidence="12" id="KW-1185">Reference proteome</keyword>
<dbReference type="AlphaFoldDB" id="A0A401NZ75"/>
<name>A0A401NZ75_SCYTO</name>
<feature type="domain" description="Ig-like" evidence="10">
    <location>
        <begin position="95"/>
        <end position="182"/>
    </location>
</feature>
<dbReference type="InterPro" id="IPR013783">
    <property type="entry name" value="Ig-like_fold"/>
</dbReference>
<keyword evidence="4 9" id="KW-1133">Transmembrane helix</keyword>
<dbReference type="InterPro" id="IPR040012">
    <property type="entry name" value="CD200R"/>
</dbReference>
<evidence type="ECO:0000256" key="3">
    <source>
        <dbReference type="ARBA" id="ARBA00022692"/>
    </source>
</evidence>
<dbReference type="EMBL" id="BFAA01004261">
    <property type="protein sequence ID" value="GCB66155.1"/>
    <property type="molecule type" value="Genomic_DNA"/>
</dbReference>
<evidence type="ECO:0000259" key="10">
    <source>
        <dbReference type="PROSITE" id="PS50835"/>
    </source>
</evidence>
<dbReference type="Pfam" id="PF08205">
    <property type="entry name" value="C2-set_2"/>
    <property type="match status" value="1"/>
</dbReference>
<gene>
    <name evidence="11" type="ORF">scyTo_0010060</name>
</gene>
<dbReference type="PANTHER" id="PTHR21462:SF2">
    <property type="entry name" value="CELL SURFACE GLYCOPROTEIN CD200 RECEPTOR 2"/>
    <property type="match status" value="1"/>
</dbReference>
<evidence type="ECO:0000256" key="4">
    <source>
        <dbReference type="ARBA" id="ARBA00022989"/>
    </source>
</evidence>
<dbReference type="Proteomes" id="UP000288216">
    <property type="component" value="Unassembled WGS sequence"/>
</dbReference>
<comment type="similarity">
    <text evidence="2">Belongs to the CD200R family.</text>
</comment>
<evidence type="ECO:0000256" key="6">
    <source>
        <dbReference type="ARBA" id="ARBA00023157"/>
    </source>
</evidence>
<evidence type="ECO:0000256" key="5">
    <source>
        <dbReference type="ARBA" id="ARBA00023136"/>
    </source>
</evidence>
<comment type="subcellular location">
    <subcellularLocation>
        <location evidence="1">Membrane</location>
        <topology evidence="1">Single-pass membrane protein</topology>
    </subcellularLocation>
</comment>
<evidence type="ECO:0000313" key="11">
    <source>
        <dbReference type="EMBL" id="GCB66155.1"/>
    </source>
</evidence>
<reference evidence="11 12" key="1">
    <citation type="journal article" date="2018" name="Nat. Ecol. Evol.">
        <title>Shark genomes provide insights into elasmobranch evolution and the origin of vertebrates.</title>
        <authorList>
            <person name="Hara Y"/>
            <person name="Yamaguchi K"/>
            <person name="Onimaru K"/>
            <person name="Kadota M"/>
            <person name="Koyanagi M"/>
            <person name="Keeley SD"/>
            <person name="Tatsumi K"/>
            <person name="Tanaka K"/>
            <person name="Motone F"/>
            <person name="Kageyama Y"/>
            <person name="Nozu R"/>
            <person name="Adachi N"/>
            <person name="Nishimura O"/>
            <person name="Nakagawa R"/>
            <person name="Tanegashima C"/>
            <person name="Kiyatake I"/>
            <person name="Matsumoto R"/>
            <person name="Murakumo K"/>
            <person name="Nishida K"/>
            <person name="Terakita A"/>
            <person name="Kuratani S"/>
            <person name="Sato K"/>
            <person name="Hyodo S Kuraku.S."/>
        </authorList>
    </citation>
    <scope>NUCLEOTIDE SEQUENCE [LARGE SCALE GENOMIC DNA]</scope>
</reference>
<dbReference type="InterPro" id="IPR007110">
    <property type="entry name" value="Ig-like_dom"/>
</dbReference>
<evidence type="ECO:0000256" key="2">
    <source>
        <dbReference type="ARBA" id="ARBA00008215"/>
    </source>
</evidence>